<dbReference type="CDD" id="cd22209">
    <property type="entry name" value="EMC10"/>
    <property type="match status" value="1"/>
</dbReference>
<evidence type="ECO:0000256" key="5">
    <source>
        <dbReference type="ARBA" id="ARBA00022729"/>
    </source>
</evidence>
<dbReference type="GO" id="GO:0072546">
    <property type="term" value="C:EMC complex"/>
    <property type="evidence" value="ECO:0007669"/>
    <property type="project" value="TreeGrafter"/>
</dbReference>
<keyword evidence="6" id="KW-0256">Endoplasmic reticulum</keyword>
<evidence type="ECO:0000256" key="4">
    <source>
        <dbReference type="ARBA" id="ARBA00022692"/>
    </source>
</evidence>
<keyword evidence="7" id="KW-1133">Transmembrane helix</keyword>
<keyword evidence="10" id="KW-1185">Reference proteome</keyword>
<proteinExistence type="inferred from homology"/>
<comment type="similarity">
    <text evidence="2">Belongs to the EMC10 family.</text>
</comment>
<keyword evidence="5" id="KW-0732">Signal</keyword>
<evidence type="ECO:0000313" key="9">
    <source>
        <dbReference type="EMBL" id="KAH3886930.1"/>
    </source>
</evidence>
<evidence type="ECO:0000256" key="1">
    <source>
        <dbReference type="ARBA" id="ARBA00004115"/>
    </source>
</evidence>
<evidence type="ECO:0000256" key="2">
    <source>
        <dbReference type="ARBA" id="ARBA00007695"/>
    </source>
</evidence>
<evidence type="ECO:0000256" key="3">
    <source>
        <dbReference type="ARBA" id="ARBA00020105"/>
    </source>
</evidence>
<evidence type="ECO:0000313" key="10">
    <source>
        <dbReference type="Proteomes" id="UP000828390"/>
    </source>
</evidence>
<dbReference type="Proteomes" id="UP000828390">
    <property type="component" value="Unassembled WGS sequence"/>
</dbReference>
<accession>A0A9D4N342</accession>
<name>A0A9D4N342_DREPO</name>
<dbReference type="EMBL" id="JAIWYP010000001">
    <property type="protein sequence ID" value="KAH3886930.1"/>
    <property type="molecule type" value="Genomic_DNA"/>
</dbReference>
<gene>
    <name evidence="9" type="ORF">DPMN_010943</name>
</gene>
<dbReference type="Pfam" id="PF21203">
    <property type="entry name" value="ECM10"/>
    <property type="match status" value="1"/>
</dbReference>
<evidence type="ECO:0000256" key="6">
    <source>
        <dbReference type="ARBA" id="ARBA00022824"/>
    </source>
</evidence>
<keyword evidence="8" id="KW-0472">Membrane</keyword>
<dbReference type="PANTHER" id="PTHR21397:SF4">
    <property type="entry name" value="ER MEMBRANE PROTEIN COMPLEX SUBUNIT 10"/>
    <property type="match status" value="1"/>
</dbReference>
<dbReference type="PANTHER" id="PTHR21397">
    <property type="entry name" value="CHROMATIN COMPLEXES SUBUNIT BAP18-RELATED"/>
    <property type="match status" value="1"/>
</dbReference>
<organism evidence="9 10">
    <name type="scientific">Dreissena polymorpha</name>
    <name type="common">Zebra mussel</name>
    <name type="synonym">Mytilus polymorpha</name>
    <dbReference type="NCBI Taxonomy" id="45954"/>
    <lineage>
        <taxon>Eukaryota</taxon>
        <taxon>Metazoa</taxon>
        <taxon>Spiralia</taxon>
        <taxon>Lophotrochozoa</taxon>
        <taxon>Mollusca</taxon>
        <taxon>Bivalvia</taxon>
        <taxon>Autobranchia</taxon>
        <taxon>Heteroconchia</taxon>
        <taxon>Euheterodonta</taxon>
        <taxon>Imparidentia</taxon>
        <taxon>Neoheterodontei</taxon>
        <taxon>Myida</taxon>
        <taxon>Dreissenoidea</taxon>
        <taxon>Dreissenidae</taxon>
        <taxon>Dreissena</taxon>
    </lineage>
</organism>
<evidence type="ECO:0000256" key="8">
    <source>
        <dbReference type="ARBA" id="ARBA00023136"/>
    </source>
</evidence>
<evidence type="ECO:0000256" key="7">
    <source>
        <dbReference type="ARBA" id="ARBA00022989"/>
    </source>
</evidence>
<reference evidence="9" key="1">
    <citation type="journal article" date="2019" name="bioRxiv">
        <title>The Genome of the Zebra Mussel, Dreissena polymorpha: A Resource for Invasive Species Research.</title>
        <authorList>
            <person name="McCartney M.A."/>
            <person name="Auch B."/>
            <person name="Kono T."/>
            <person name="Mallez S."/>
            <person name="Zhang Y."/>
            <person name="Obille A."/>
            <person name="Becker A."/>
            <person name="Abrahante J.E."/>
            <person name="Garbe J."/>
            <person name="Badalamenti J.P."/>
            <person name="Herman A."/>
            <person name="Mangelson H."/>
            <person name="Liachko I."/>
            <person name="Sullivan S."/>
            <person name="Sone E.D."/>
            <person name="Koren S."/>
            <person name="Silverstein K.A.T."/>
            <person name="Beckman K.B."/>
            <person name="Gohl D.M."/>
        </authorList>
    </citation>
    <scope>NUCLEOTIDE SEQUENCE</scope>
    <source>
        <strain evidence="9">Duluth1</strain>
        <tissue evidence="9">Whole animal</tissue>
    </source>
</reference>
<protein>
    <recommendedName>
        <fullName evidence="3">ER membrane protein complex subunit 10</fullName>
    </recommendedName>
</protein>
<comment type="caution">
    <text evidence="9">The sequence shown here is derived from an EMBL/GenBank/DDBJ whole genome shotgun (WGS) entry which is preliminary data.</text>
</comment>
<reference evidence="9" key="2">
    <citation type="submission" date="2020-11" db="EMBL/GenBank/DDBJ databases">
        <authorList>
            <person name="McCartney M.A."/>
            <person name="Auch B."/>
            <person name="Kono T."/>
            <person name="Mallez S."/>
            <person name="Becker A."/>
            <person name="Gohl D.M."/>
            <person name="Silverstein K.A.T."/>
            <person name="Koren S."/>
            <person name="Bechman K.B."/>
            <person name="Herman A."/>
            <person name="Abrahante J.E."/>
            <person name="Garbe J."/>
        </authorList>
    </citation>
    <scope>NUCLEOTIDE SEQUENCE</scope>
    <source>
        <strain evidence="9">Duluth1</strain>
        <tissue evidence="9">Whole animal</tissue>
    </source>
</reference>
<sequence length="251" mass="27636">MGGFGRLYGEEEAEYVAKLVSENQDFVEEKSVKSQGILFHQVGGNPVACTWAAVVRGCINQKIHSHDEEYHRNCTSGEPEFDTIQSCVNQLVWDGTICIGEETVSVDGIYRIRIPVRESGEGTVYISSFTKACAIYESSLSDVVIVSVDQSGEVLGVSMGTAKSCTGLEVPKSNLTDWKTTVELSVTVSGPMPDTQSYIEKIKREEQEKAKGAKTDDRSFLAKYWMYIVPFVLFMFVMQNVDPNQAGGGGR</sequence>
<keyword evidence="4" id="KW-0812">Transmembrane</keyword>
<dbReference type="AlphaFoldDB" id="A0A9D4N342"/>
<comment type="subcellular location">
    <subcellularLocation>
        <location evidence="1">Endoplasmic reticulum membrane</location>
        <topology evidence="1">Single-pass type I membrane protein</topology>
    </subcellularLocation>
</comment>